<accession>A0A7S1ZWW7</accession>
<evidence type="ECO:0000256" key="1">
    <source>
        <dbReference type="SAM" id="MobiDB-lite"/>
    </source>
</evidence>
<evidence type="ECO:0000313" key="2">
    <source>
        <dbReference type="EMBL" id="CAD9350995.1"/>
    </source>
</evidence>
<proteinExistence type="predicted"/>
<dbReference type="EMBL" id="HBGO01027407">
    <property type="protein sequence ID" value="CAD9350995.1"/>
    <property type="molecule type" value="Transcribed_RNA"/>
</dbReference>
<reference evidence="2" key="1">
    <citation type="submission" date="2021-01" db="EMBL/GenBank/DDBJ databases">
        <authorList>
            <person name="Corre E."/>
            <person name="Pelletier E."/>
            <person name="Niang G."/>
            <person name="Scheremetjew M."/>
            <person name="Finn R."/>
            <person name="Kale V."/>
            <person name="Holt S."/>
            <person name="Cochrane G."/>
            <person name="Meng A."/>
            <person name="Brown T."/>
            <person name="Cohen L."/>
        </authorList>
    </citation>
    <scope>NUCLEOTIDE SEQUENCE</scope>
    <source>
        <strain evidence="2">Grunow 1884</strain>
    </source>
</reference>
<organism evidence="2">
    <name type="scientific">Trieres chinensis</name>
    <name type="common">Marine centric diatom</name>
    <name type="synonym">Odontella sinensis</name>
    <dbReference type="NCBI Taxonomy" id="1514140"/>
    <lineage>
        <taxon>Eukaryota</taxon>
        <taxon>Sar</taxon>
        <taxon>Stramenopiles</taxon>
        <taxon>Ochrophyta</taxon>
        <taxon>Bacillariophyta</taxon>
        <taxon>Mediophyceae</taxon>
        <taxon>Biddulphiophycidae</taxon>
        <taxon>Eupodiscales</taxon>
        <taxon>Parodontellaceae</taxon>
        <taxon>Trieres</taxon>
    </lineage>
</organism>
<gene>
    <name evidence="2" type="ORF">OSIN01602_LOCUS15766</name>
</gene>
<feature type="compositionally biased region" description="Basic and acidic residues" evidence="1">
    <location>
        <begin position="199"/>
        <end position="208"/>
    </location>
</feature>
<feature type="region of interest" description="Disordered" evidence="1">
    <location>
        <begin position="187"/>
        <end position="208"/>
    </location>
</feature>
<dbReference type="AlphaFoldDB" id="A0A7S1ZWW7"/>
<protein>
    <submittedName>
        <fullName evidence="2">Uncharacterized protein</fullName>
    </submittedName>
</protein>
<feature type="region of interest" description="Disordered" evidence="1">
    <location>
        <begin position="1"/>
        <end position="22"/>
    </location>
</feature>
<name>A0A7S1ZWW7_TRICV</name>
<sequence length="208" mass="23365">MRMGGRGDSSPPPSSSSRSLPPFVFPQDLWVEEAERERSESVEKFLKTCSIDILSPLPAFAPSSNPSISPLSLFMSLTFFPMHHRICKWERRENEKQRSISGPRKGIFYCFPPSPPPPRPLLKCHHFLLIVCSLPHSSQNPIPNPFPTCDLWVGEKKEEQRSARSKKIELHSVSSIVLLILLSHQRSCPPPTSLSVSGRGREKGDRGT</sequence>